<reference evidence="1 2" key="1">
    <citation type="journal article" date="2022" name="Plant J.">
        <title>Chromosome-level genome of Camellia lanceoleosa provides a valuable resource for understanding genome evolution and self-incompatibility.</title>
        <authorList>
            <person name="Gong W."/>
            <person name="Xiao S."/>
            <person name="Wang L."/>
            <person name="Liao Z."/>
            <person name="Chang Y."/>
            <person name="Mo W."/>
            <person name="Hu G."/>
            <person name="Li W."/>
            <person name="Zhao G."/>
            <person name="Zhu H."/>
            <person name="Hu X."/>
            <person name="Ji K."/>
            <person name="Xiang X."/>
            <person name="Song Q."/>
            <person name="Yuan D."/>
            <person name="Jin S."/>
            <person name="Zhang L."/>
        </authorList>
    </citation>
    <scope>NUCLEOTIDE SEQUENCE [LARGE SCALE GENOMIC DNA]</scope>
    <source>
        <strain evidence="1">SQ_2022a</strain>
    </source>
</reference>
<proteinExistence type="predicted"/>
<gene>
    <name evidence="1" type="ORF">LOK49_LG01G01779</name>
</gene>
<sequence length="346" mass="38829">MKQKIEQNPPRSAGEGDDNTRSTMGSSRKSSIRFLGLLKQPDSDPNPFELHESDVVWSSDSTDLHSHSPPTPSNSPPNLLQQFHTKKSGLSAALSDDHHPLVRRKPALNPSISAARTILPLRSEVSTGSPAPRKFRQSAPVNVPIWPKKVGVTNLRRLDEVSEEEEEEEMVPPHVMVARSHLMTFSVFEGVGRTLKGRDLRRVRNAVFLKTVLFCSEEAHANWRMILEKIDEGSIHNPSPQIKPDATAGIIKLAFLLLSLCHANTIKLSHTYQLQKPTTKLQAMLGQGREAFNAYNCHVSVYDCVMCFVFPIRVPNIESRVEEKKNVRRDTTQPMVVPMAWLRSID</sequence>
<organism evidence="1 2">
    <name type="scientific">Camellia lanceoleosa</name>
    <dbReference type="NCBI Taxonomy" id="1840588"/>
    <lineage>
        <taxon>Eukaryota</taxon>
        <taxon>Viridiplantae</taxon>
        <taxon>Streptophyta</taxon>
        <taxon>Embryophyta</taxon>
        <taxon>Tracheophyta</taxon>
        <taxon>Spermatophyta</taxon>
        <taxon>Magnoliopsida</taxon>
        <taxon>eudicotyledons</taxon>
        <taxon>Gunneridae</taxon>
        <taxon>Pentapetalae</taxon>
        <taxon>asterids</taxon>
        <taxon>Ericales</taxon>
        <taxon>Theaceae</taxon>
        <taxon>Camellia</taxon>
    </lineage>
</organism>
<dbReference type="EMBL" id="CM045758">
    <property type="protein sequence ID" value="KAI8031465.1"/>
    <property type="molecule type" value="Genomic_DNA"/>
</dbReference>
<protein>
    <submittedName>
        <fullName evidence="1">Uncharacterized protein</fullName>
    </submittedName>
</protein>
<keyword evidence="2" id="KW-1185">Reference proteome</keyword>
<accession>A0ACC0J0G5</accession>
<name>A0ACC0J0G5_9ERIC</name>
<evidence type="ECO:0000313" key="1">
    <source>
        <dbReference type="EMBL" id="KAI8031465.1"/>
    </source>
</evidence>
<evidence type="ECO:0000313" key="2">
    <source>
        <dbReference type="Proteomes" id="UP001060215"/>
    </source>
</evidence>
<comment type="caution">
    <text evidence="1">The sequence shown here is derived from an EMBL/GenBank/DDBJ whole genome shotgun (WGS) entry which is preliminary data.</text>
</comment>
<dbReference type="Proteomes" id="UP001060215">
    <property type="component" value="Chromosome 1"/>
</dbReference>